<name>A0A0L9V8N7_PHAAN</name>
<reference evidence="3" key="1">
    <citation type="journal article" date="2015" name="Proc. Natl. Acad. Sci. U.S.A.">
        <title>Genome sequencing of adzuki bean (Vigna angularis) provides insight into high starch and low fat accumulation and domestication.</title>
        <authorList>
            <person name="Yang K."/>
            <person name="Tian Z."/>
            <person name="Chen C."/>
            <person name="Luo L."/>
            <person name="Zhao B."/>
            <person name="Wang Z."/>
            <person name="Yu L."/>
            <person name="Li Y."/>
            <person name="Sun Y."/>
            <person name="Li W."/>
            <person name="Chen Y."/>
            <person name="Li Y."/>
            <person name="Zhang Y."/>
            <person name="Ai D."/>
            <person name="Zhao J."/>
            <person name="Shang C."/>
            <person name="Ma Y."/>
            <person name="Wu B."/>
            <person name="Wang M."/>
            <person name="Gao L."/>
            <person name="Sun D."/>
            <person name="Zhang P."/>
            <person name="Guo F."/>
            <person name="Wang W."/>
            <person name="Li Y."/>
            <person name="Wang J."/>
            <person name="Varshney R.K."/>
            <person name="Wang J."/>
            <person name="Ling H.Q."/>
            <person name="Wan P."/>
        </authorList>
    </citation>
    <scope>NUCLEOTIDE SEQUENCE</scope>
    <source>
        <strain evidence="3">cv. Jingnong 6</strain>
    </source>
</reference>
<dbReference type="Proteomes" id="UP000053144">
    <property type="component" value="Chromosome 8"/>
</dbReference>
<sequence>MDDRQRQLPLNIAFKQGYWVKKANWGKPFSSFLLRLEARFFFSSSIGSAEGKSLPNEELTRGHDAIRYQDRRRRRRSPPGLLPAPRFTSGKALLHQRPQPSRPLEISSQATVARPRSVKLGQPPAMTVTIGGRFTSVNATFSFFALLRQPNFTVLLTVPVF</sequence>
<accession>A0A0L9V8N7</accession>
<feature type="compositionally biased region" description="Basic and acidic residues" evidence="1">
    <location>
        <begin position="58"/>
        <end position="69"/>
    </location>
</feature>
<feature type="region of interest" description="Disordered" evidence="1">
    <location>
        <begin position="51"/>
        <end position="87"/>
    </location>
</feature>
<dbReference type="Gramene" id="KOM51009">
    <property type="protein sequence ID" value="KOM51009"/>
    <property type="gene ID" value="LR48_Vigan08g183600"/>
</dbReference>
<evidence type="ECO:0000313" key="2">
    <source>
        <dbReference type="EMBL" id="KOM51009.1"/>
    </source>
</evidence>
<gene>
    <name evidence="2" type="ORF">LR48_Vigan08g183600</name>
</gene>
<protein>
    <submittedName>
        <fullName evidence="2">Uncharacterized protein</fullName>
    </submittedName>
</protein>
<organism evidence="2 3">
    <name type="scientific">Phaseolus angularis</name>
    <name type="common">Azuki bean</name>
    <name type="synonym">Vigna angularis</name>
    <dbReference type="NCBI Taxonomy" id="3914"/>
    <lineage>
        <taxon>Eukaryota</taxon>
        <taxon>Viridiplantae</taxon>
        <taxon>Streptophyta</taxon>
        <taxon>Embryophyta</taxon>
        <taxon>Tracheophyta</taxon>
        <taxon>Spermatophyta</taxon>
        <taxon>Magnoliopsida</taxon>
        <taxon>eudicotyledons</taxon>
        <taxon>Gunneridae</taxon>
        <taxon>Pentapetalae</taxon>
        <taxon>rosids</taxon>
        <taxon>fabids</taxon>
        <taxon>Fabales</taxon>
        <taxon>Fabaceae</taxon>
        <taxon>Papilionoideae</taxon>
        <taxon>50 kb inversion clade</taxon>
        <taxon>NPAAA clade</taxon>
        <taxon>indigoferoid/millettioid clade</taxon>
        <taxon>Phaseoleae</taxon>
        <taxon>Vigna</taxon>
    </lineage>
</organism>
<proteinExistence type="predicted"/>
<dbReference type="AlphaFoldDB" id="A0A0L9V8N7"/>
<dbReference type="EMBL" id="CM003378">
    <property type="protein sequence ID" value="KOM51009.1"/>
    <property type="molecule type" value="Genomic_DNA"/>
</dbReference>
<evidence type="ECO:0000256" key="1">
    <source>
        <dbReference type="SAM" id="MobiDB-lite"/>
    </source>
</evidence>
<evidence type="ECO:0000313" key="3">
    <source>
        <dbReference type="Proteomes" id="UP000053144"/>
    </source>
</evidence>